<proteinExistence type="predicted"/>
<accession>A0A242MZY4</accession>
<organism evidence="1 2">
    <name type="scientific">Caballeronia sordidicola</name>
    <name type="common">Burkholderia sordidicola</name>
    <dbReference type="NCBI Taxonomy" id="196367"/>
    <lineage>
        <taxon>Bacteria</taxon>
        <taxon>Pseudomonadati</taxon>
        <taxon>Pseudomonadota</taxon>
        <taxon>Betaproteobacteria</taxon>
        <taxon>Burkholderiales</taxon>
        <taxon>Burkholderiaceae</taxon>
        <taxon>Caballeronia</taxon>
    </lineage>
</organism>
<sequence>MKIESTEWFPLSDHAPVRDGWYEVQLASGNTAFAKFGAGEWTEKPLLVFTHWRGLVADPGVARETGDISAEVVAAEGVRAVWDKFFPGAGEEKHKPLEAG</sequence>
<name>A0A242MZY4_CABSO</name>
<dbReference type="RefSeq" id="WP_086381264.1">
    <property type="nucleotide sequence ID" value="NZ_NBTY01000055.1"/>
</dbReference>
<comment type="caution">
    <text evidence="1">The sequence shown here is derived from an EMBL/GenBank/DDBJ whole genome shotgun (WGS) entry which is preliminary data.</text>
</comment>
<evidence type="ECO:0000313" key="1">
    <source>
        <dbReference type="EMBL" id="OTP76991.1"/>
    </source>
</evidence>
<dbReference type="EMBL" id="NBTY01000055">
    <property type="protein sequence ID" value="OTP76991.1"/>
    <property type="molecule type" value="Genomic_DNA"/>
</dbReference>
<gene>
    <name evidence="1" type="ORF">PAMC26510_11330</name>
</gene>
<evidence type="ECO:0000313" key="2">
    <source>
        <dbReference type="Proteomes" id="UP000194546"/>
    </source>
</evidence>
<reference evidence="1 2" key="1">
    <citation type="submission" date="2017-03" db="EMBL/GenBank/DDBJ databases">
        <title>Genome analysis of strain PAMC 26510.</title>
        <authorList>
            <person name="Oh H.-M."/>
            <person name="Yang J.-A."/>
        </authorList>
    </citation>
    <scope>NUCLEOTIDE SEQUENCE [LARGE SCALE GENOMIC DNA]</scope>
    <source>
        <strain evidence="1 2">PAMC 26510</strain>
    </source>
</reference>
<dbReference type="Proteomes" id="UP000194546">
    <property type="component" value="Unassembled WGS sequence"/>
</dbReference>
<protein>
    <submittedName>
        <fullName evidence="1">Uncharacterized protein</fullName>
    </submittedName>
</protein>
<dbReference type="AlphaFoldDB" id="A0A242MZY4"/>